<accession>A0A0D3J8W6</accession>
<evidence type="ECO:0000313" key="3">
    <source>
        <dbReference type="Proteomes" id="UP000013827"/>
    </source>
</evidence>
<reference evidence="2" key="2">
    <citation type="submission" date="2024-10" db="UniProtKB">
        <authorList>
            <consortium name="EnsemblProtists"/>
        </authorList>
    </citation>
    <scope>IDENTIFICATION</scope>
</reference>
<dbReference type="KEGG" id="ehx:EMIHUDRAFT_435922"/>
<dbReference type="PaxDb" id="2903-EOD19951"/>
<reference evidence="3" key="1">
    <citation type="journal article" date="2013" name="Nature">
        <title>Pan genome of the phytoplankton Emiliania underpins its global distribution.</title>
        <authorList>
            <person name="Read B.A."/>
            <person name="Kegel J."/>
            <person name="Klute M.J."/>
            <person name="Kuo A."/>
            <person name="Lefebvre S.C."/>
            <person name="Maumus F."/>
            <person name="Mayer C."/>
            <person name="Miller J."/>
            <person name="Monier A."/>
            <person name="Salamov A."/>
            <person name="Young J."/>
            <person name="Aguilar M."/>
            <person name="Claverie J.M."/>
            <person name="Frickenhaus S."/>
            <person name="Gonzalez K."/>
            <person name="Herman E.K."/>
            <person name="Lin Y.C."/>
            <person name="Napier J."/>
            <person name="Ogata H."/>
            <person name="Sarno A.F."/>
            <person name="Shmutz J."/>
            <person name="Schroeder D."/>
            <person name="de Vargas C."/>
            <person name="Verret F."/>
            <person name="von Dassow P."/>
            <person name="Valentin K."/>
            <person name="Van de Peer Y."/>
            <person name="Wheeler G."/>
            <person name="Dacks J.B."/>
            <person name="Delwiche C.F."/>
            <person name="Dyhrman S.T."/>
            <person name="Glockner G."/>
            <person name="John U."/>
            <person name="Richards T."/>
            <person name="Worden A.Z."/>
            <person name="Zhang X."/>
            <person name="Grigoriev I.V."/>
            <person name="Allen A.E."/>
            <person name="Bidle K."/>
            <person name="Borodovsky M."/>
            <person name="Bowler C."/>
            <person name="Brownlee C."/>
            <person name="Cock J.M."/>
            <person name="Elias M."/>
            <person name="Gladyshev V.N."/>
            <person name="Groth M."/>
            <person name="Guda C."/>
            <person name="Hadaegh A."/>
            <person name="Iglesias-Rodriguez M.D."/>
            <person name="Jenkins J."/>
            <person name="Jones B.M."/>
            <person name="Lawson T."/>
            <person name="Leese F."/>
            <person name="Lindquist E."/>
            <person name="Lobanov A."/>
            <person name="Lomsadze A."/>
            <person name="Malik S.B."/>
            <person name="Marsh M.E."/>
            <person name="Mackinder L."/>
            <person name="Mock T."/>
            <person name="Mueller-Roeber B."/>
            <person name="Pagarete A."/>
            <person name="Parker M."/>
            <person name="Probert I."/>
            <person name="Quesneville H."/>
            <person name="Raines C."/>
            <person name="Rensing S.A."/>
            <person name="Riano-Pachon D.M."/>
            <person name="Richier S."/>
            <person name="Rokitta S."/>
            <person name="Shiraiwa Y."/>
            <person name="Soanes D.M."/>
            <person name="van der Giezen M."/>
            <person name="Wahlund T.M."/>
            <person name="Williams B."/>
            <person name="Wilson W."/>
            <person name="Wolfe G."/>
            <person name="Wurch L.L."/>
        </authorList>
    </citation>
    <scope>NUCLEOTIDE SEQUENCE</scope>
</reference>
<dbReference type="RefSeq" id="XP_005772380.1">
    <property type="nucleotide sequence ID" value="XM_005772323.1"/>
</dbReference>
<keyword evidence="3" id="KW-1185">Reference proteome</keyword>
<dbReference type="HOGENOM" id="CLU_1443511_0_0_1"/>
<proteinExistence type="predicted"/>
<sequence length="188" mass="20469">MESSPSDAAVAFQRVLNNQDTLSDVLNFLTAKELAPTRRVCCAMLQVADSQVPHRLAQIRAKLSVKTLPEASMALHALHLAEEYARGSELRNAISMYLDHIRVEAAMRGKLDEYQPRCDAIEGQFEPTTTREEFERLQAEAIAVEREIHTDMVHGLAILTLGPGPGTNGNEDLHAQPPGEGGGGCVIA</sequence>
<dbReference type="Proteomes" id="UP000013827">
    <property type="component" value="Unassembled WGS sequence"/>
</dbReference>
<dbReference type="GeneID" id="17265644"/>
<protein>
    <submittedName>
        <fullName evidence="2">Uncharacterized protein</fullName>
    </submittedName>
</protein>
<name>A0A0D3J8W6_EMIH1</name>
<evidence type="ECO:0000256" key="1">
    <source>
        <dbReference type="SAM" id="MobiDB-lite"/>
    </source>
</evidence>
<organism evidence="2 3">
    <name type="scientific">Emiliania huxleyi (strain CCMP1516)</name>
    <dbReference type="NCBI Taxonomy" id="280463"/>
    <lineage>
        <taxon>Eukaryota</taxon>
        <taxon>Haptista</taxon>
        <taxon>Haptophyta</taxon>
        <taxon>Prymnesiophyceae</taxon>
        <taxon>Isochrysidales</taxon>
        <taxon>Noelaerhabdaceae</taxon>
        <taxon>Emiliania</taxon>
    </lineage>
</organism>
<dbReference type="AlphaFoldDB" id="A0A0D3J8W6"/>
<dbReference type="EnsemblProtists" id="EOD19951">
    <property type="protein sequence ID" value="EOD19951"/>
    <property type="gene ID" value="EMIHUDRAFT_435922"/>
</dbReference>
<evidence type="ECO:0000313" key="2">
    <source>
        <dbReference type="EnsemblProtists" id="EOD19951"/>
    </source>
</evidence>
<feature type="compositionally biased region" description="Gly residues" evidence="1">
    <location>
        <begin position="179"/>
        <end position="188"/>
    </location>
</feature>
<feature type="region of interest" description="Disordered" evidence="1">
    <location>
        <begin position="164"/>
        <end position="188"/>
    </location>
</feature>